<protein>
    <submittedName>
        <fullName evidence="1">Uncharacterized protein</fullName>
    </submittedName>
</protein>
<dbReference type="EMBL" id="JH930478">
    <property type="protein sequence ID" value="EKM50594.1"/>
    <property type="molecule type" value="Genomic_DNA"/>
</dbReference>
<proteinExistence type="predicted"/>
<keyword evidence="2" id="KW-1185">Reference proteome</keyword>
<accession>K5VVI6</accession>
<dbReference type="GeneID" id="18920275"/>
<dbReference type="STRING" id="650164.K5VVI6"/>
<dbReference type="Proteomes" id="UP000008370">
    <property type="component" value="Unassembled WGS sequence"/>
</dbReference>
<name>K5VVI6_PHACS</name>
<feature type="non-terminal residue" evidence="1">
    <location>
        <position position="1"/>
    </location>
</feature>
<organism evidence="1 2">
    <name type="scientific">Phanerochaete carnosa (strain HHB-10118-sp)</name>
    <name type="common">White-rot fungus</name>
    <name type="synonym">Peniophora carnosa</name>
    <dbReference type="NCBI Taxonomy" id="650164"/>
    <lineage>
        <taxon>Eukaryota</taxon>
        <taxon>Fungi</taxon>
        <taxon>Dikarya</taxon>
        <taxon>Basidiomycota</taxon>
        <taxon>Agaricomycotina</taxon>
        <taxon>Agaricomycetes</taxon>
        <taxon>Polyporales</taxon>
        <taxon>Phanerochaetaceae</taxon>
        <taxon>Phanerochaete</taxon>
    </lineage>
</organism>
<evidence type="ECO:0000313" key="2">
    <source>
        <dbReference type="Proteomes" id="UP000008370"/>
    </source>
</evidence>
<dbReference type="HOGENOM" id="CLU_006344_8_3_1"/>
<dbReference type="Pfam" id="PF18759">
    <property type="entry name" value="Plavaka"/>
    <property type="match status" value="1"/>
</dbReference>
<reference evidence="1 2" key="1">
    <citation type="journal article" date="2012" name="BMC Genomics">
        <title>Comparative genomics of the white-rot fungi, Phanerochaete carnosa and P. chrysosporium, to elucidate the genetic basis of the distinct wood types they colonize.</title>
        <authorList>
            <person name="Suzuki H."/>
            <person name="MacDonald J."/>
            <person name="Syed K."/>
            <person name="Salamov A."/>
            <person name="Hori C."/>
            <person name="Aerts A."/>
            <person name="Henrissat B."/>
            <person name="Wiebenga A."/>
            <person name="vanKuyk P.A."/>
            <person name="Barry K."/>
            <person name="Lindquist E."/>
            <person name="LaButti K."/>
            <person name="Lapidus A."/>
            <person name="Lucas S."/>
            <person name="Coutinho P."/>
            <person name="Gong Y."/>
            <person name="Samejima M."/>
            <person name="Mahadevan R."/>
            <person name="Abou-Zaid M."/>
            <person name="de Vries R.P."/>
            <person name="Igarashi K."/>
            <person name="Yadav J.S."/>
            <person name="Grigoriev I.V."/>
            <person name="Master E.R."/>
        </authorList>
    </citation>
    <scope>NUCLEOTIDE SEQUENCE [LARGE SCALE GENOMIC DNA]</scope>
    <source>
        <strain evidence="1 2">HHB-10118-sp</strain>
    </source>
</reference>
<dbReference type="OrthoDB" id="2418900at2759"/>
<dbReference type="AlphaFoldDB" id="K5VVI6"/>
<dbReference type="InterPro" id="IPR041078">
    <property type="entry name" value="Plavaka"/>
</dbReference>
<gene>
    <name evidence="1" type="ORF">PHACADRAFT_71645</name>
</gene>
<dbReference type="KEGG" id="pco:PHACADRAFT_71645"/>
<evidence type="ECO:0000313" key="1">
    <source>
        <dbReference type="EMBL" id="EKM50594.1"/>
    </source>
</evidence>
<dbReference type="RefSeq" id="XP_007400864.1">
    <property type="nucleotide sequence ID" value="XM_007400802.1"/>
</dbReference>
<dbReference type="InParanoid" id="K5VVI6"/>
<sequence>MWTAEWWEKIQECIPAGRVVALVILASDKTQLSVFSGDKNAWPVYLSIGNISKKLRRSPSSHAMILIGYLPVSKLECFSKNNCSISGYQLFHDAMRSLLQPLIEVGLNRVKMTCADGLVQHIHPILAAYIADHPKQCLVTCVKENFCPKCHIGPGEHG</sequence>